<organism evidence="1 2">
    <name type="scientific">Dipteronia sinensis</name>
    <dbReference type="NCBI Taxonomy" id="43782"/>
    <lineage>
        <taxon>Eukaryota</taxon>
        <taxon>Viridiplantae</taxon>
        <taxon>Streptophyta</taxon>
        <taxon>Embryophyta</taxon>
        <taxon>Tracheophyta</taxon>
        <taxon>Spermatophyta</taxon>
        <taxon>Magnoliopsida</taxon>
        <taxon>eudicotyledons</taxon>
        <taxon>Gunneridae</taxon>
        <taxon>Pentapetalae</taxon>
        <taxon>rosids</taxon>
        <taxon>malvids</taxon>
        <taxon>Sapindales</taxon>
        <taxon>Sapindaceae</taxon>
        <taxon>Hippocastanoideae</taxon>
        <taxon>Acereae</taxon>
        <taxon>Dipteronia</taxon>
    </lineage>
</organism>
<comment type="caution">
    <text evidence="1">The sequence shown here is derived from an EMBL/GenBank/DDBJ whole genome shotgun (WGS) entry which is preliminary data.</text>
</comment>
<dbReference type="PANTHER" id="PTHR31973:SF187">
    <property type="entry name" value="MUTATOR TRANSPOSASE MUDRA PROTEIN"/>
    <property type="match status" value="1"/>
</dbReference>
<proteinExistence type="predicted"/>
<evidence type="ECO:0008006" key="3">
    <source>
        <dbReference type="Google" id="ProtNLM"/>
    </source>
</evidence>
<evidence type="ECO:0000313" key="2">
    <source>
        <dbReference type="Proteomes" id="UP001281410"/>
    </source>
</evidence>
<dbReference type="PANTHER" id="PTHR31973">
    <property type="entry name" value="POLYPROTEIN, PUTATIVE-RELATED"/>
    <property type="match status" value="1"/>
</dbReference>
<dbReference type="EMBL" id="JANJYJ010000010">
    <property type="protein sequence ID" value="KAK3182798.1"/>
    <property type="molecule type" value="Genomic_DNA"/>
</dbReference>
<dbReference type="Proteomes" id="UP001281410">
    <property type="component" value="Unassembled WGS sequence"/>
</dbReference>
<keyword evidence="2" id="KW-1185">Reference proteome</keyword>
<protein>
    <recommendedName>
        <fullName evidence="3">SWIM-type domain-containing protein</fullName>
    </recommendedName>
</protein>
<accession>A0AAD9ZI62</accession>
<sequence>MRGPCDKWARYAFECDIKSNHLINNVSECFNNYIKDERDKPILTMLEHLRRKSILRFLDKWDEVENLKDSITPYARQTLTKNKRNGRKLQVIHGRGDWYETVNKRGKKMLVNIGEATYDSGMWQVSKLSCKHVVAIFMYNTIIDSFHMIMSIDIIPMKLGS</sequence>
<name>A0AAD9ZI62_9ROSI</name>
<evidence type="ECO:0000313" key="1">
    <source>
        <dbReference type="EMBL" id="KAK3182798.1"/>
    </source>
</evidence>
<gene>
    <name evidence="1" type="ORF">Dsin_030084</name>
</gene>
<dbReference type="AlphaFoldDB" id="A0AAD9ZI62"/>
<reference evidence="1" key="1">
    <citation type="journal article" date="2023" name="Plant J.">
        <title>Genome sequences and population genomics provide insights into the demographic history, inbreeding, and mutation load of two 'living fossil' tree species of Dipteronia.</title>
        <authorList>
            <person name="Feng Y."/>
            <person name="Comes H.P."/>
            <person name="Chen J."/>
            <person name="Zhu S."/>
            <person name="Lu R."/>
            <person name="Zhang X."/>
            <person name="Li P."/>
            <person name="Qiu J."/>
            <person name="Olsen K.M."/>
            <person name="Qiu Y."/>
        </authorList>
    </citation>
    <scope>NUCLEOTIDE SEQUENCE</scope>
    <source>
        <strain evidence="1">NBL</strain>
    </source>
</reference>